<accession>A0ABP0S5V6</accession>
<gene>
    <name evidence="1" type="ORF">CCMP2556_LOCUS50262</name>
</gene>
<reference evidence="1 2" key="1">
    <citation type="submission" date="2024-02" db="EMBL/GenBank/DDBJ databases">
        <authorList>
            <person name="Chen Y."/>
            <person name="Shah S."/>
            <person name="Dougan E. K."/>
            <person name="Thang M."/>
            <person name="Chan C."/>
        </authorList>
    </citation>
    <scope>NUCLEOTIDE SEQUENCE [LARGE SCALE GENOMIC DNA]</scope>
</reference>
<sequence length="107" mass="11811">MVPFLHSPPLKAPNMLSGSAQDWAREKVGTEFGPTGYEWDCQNCEHFATWCFYNKGEGQRAQVQPINGGLAAVQGEKWWSAANIAASATWKLGVVNTANRWCHSVKS</sequence>
<comment type="caution">
    <text evidence="1">The sequence shown here is derived from an EMBL/GenBank/DDBJ whole genome shotgun (WGS) entry which is preliminary data.</text>
</comment>
<dbReference type="Proteomes" id="UP001642484">
    <property type="component" value="Unassembled WGS sequence"/>
</dbReference>
<dbReference type="Gene3D" id="3.90.1720.10">
    <property type="entry name" value="endopeptidase domain like (from Nostoc punctiforme)"/>
    <property type="match status" value="1"/>
</dbReference>
<keyword evidence="2" id="KW-1185">Reference proteome</keyword>
<name>A0ABP0S5V6_9DINO</name>
<organism evidence="1 2">
    <name type="scientific">Durusdinium trenchii</name>
    <dbReference type="NCBI Taxonomy" id="1381693"/>
    <lineage>
        <taxon>Eukaryota</taxon>
        <taxon>Sar</taxon>
        <taxon>Alveolata</taxon>
        <taxon>Dinophyceae</taxon>
        <taxon>Suessiales</taxon>
        <taxon>Symbiodiniaceae</taxon>
        <taxon>Durusdinium</taxon>
    </lineage>
</organism>
<evidence type="ECO:0000313" key="2">
    <source>
        <dbReference type="Proteomes" id="UP001642484"/>
    </source>
</evidence>
<evidence type="ECO:0000313" key="1">
    <source>
        <dbReference type="EMBL" id="CAK9107757.1"/>
    </source>
</evidence>
<dbReference type="EMBL" id="CAXAMN010027028">
    <property type="protein sequence ID" value="CAK9107757.1"/>
    <property type="molecule type" value="Genomic_DNA"/>
</dbReference>
<protein>
    <submittedName>
        <fullName evidence="1">Uncharacterized protein</fullName>
    </submittedName>
</protein>
<proteinExistence type="predicted"/>